<dbReference type="InterPro" id="IPR000531">
    <property type="entry name" value="Beta-barrel_TonB"/>
</dbReference>
<dbReference type="SUPFAM" id="SSF56935">
    <property type="entry name" value="Porins"/>
    <property type="match status" value="1"/>
</dbReference>
<evidence type="ECO:0000256" key="4">
    <source>
        <dbReference type="ARBA" id="ARBA00022692"/>
    </source>
</evidence>
<dbReference type="SUPFAM" id="SSF49464">
    <property type="entry name" value="Carboxypeptidase regulatory domain-like"/>
    <property type="match status" value="1"/>
</dbReference>
<keyword evidence="2" id="KW-0813">Transport</keyword>
<evidence type="ECO:0000256" key="2">
    <source>
        <dbReference type="ARBA" id="ARBA00022448"/>
    </source>
</evidence>
<keyword evidence="8 12" id="KW-0675">Receptor</keyword>
<feature type="chain" id="PRO_5026690001" evidence="10">
    <location>
        <begin position="21"/>
        <end position="782"/>
    </location>
</feature>
<dbReference type="Gene3D" id="2.170.130.10">
    <property type="entry name" value="TonB-dependent receptor, plug domain"/>
    <property type="match status" value="1"/>
</dbReference>
<keyword evidence="3" id="KW-1134">Transmembrane beta strand</keyword>
<dbReference type="InterPro" id="IPR039426">
    <property type="entry name" value="TonB-dep_rcpt-like"/>
</dbReference>
<keyword evidence="7" id="KW-0472">Membrane</keyword>
<dbReference type="GO" id="GO:0009279">
    <property type="term" value="C:cell outer membrane"/>
    <property type="evidence" value="ECO:0007669"/>
    <property type="project" value="UniProtKB-SubCell"/>
</dbReference>
<keyword evidence="6" id="KW-0798">TonB box</keyword>
<dbReference type="Proteomes" id="UP000470771">
    <property type="component" value="Unassembled WGS sequence"/>
</dbReference>
<evidence type="ECO:0000256" key="9">
    <source>
        <dbReference type="ARBA" id="ARBA00023237"/>
    </source>
</evidence>
<feature type="signal peptide" evidence="10">
    <location>
        <begin position="1"/>
        <end position="20"/>
    </location>
</feature>
<comment type="caution">
    <text evidence="12">The sequence shown here is derived from an EMBL/GenBank/DDBJ whole genome shotgun (WGS) entry which is preliminary data.</text>
</comment>
<keyword evidence="4" id="KW-0812">Transmembrane</keyword>
<organism evidence="12 13">
    <name type="scientific">Acidiluteibacter ferrifornacis</name>
    <dbReference type="NCBI Taxonomy" id="2692424"/>
    <lineage>
        <taxon>Bacteria</taxon>
        <taxon>Pseudomonadati</taxon>
        <taxon>Bacteroidota</taxon>
        <taxon>Flavobacteriia</taxon>
        <taxon>Flavobacteriales</taxon>
        <taxon>Cryomorphaceae</taxon>
        <taxon>Acidiluteibacter</taxon>
    </lineage>
</organism>
<dbReference type="InterPro" id="IPR036942">
    <property type="entry name" value="Beta-barrel_TonB_sf"/>
</dbReference>
<comment type="subcellular location">
    <subcellularLocation>
        <location evidence="1">Cell outer membrane</location>
        <topology evidence="1">Multi-pass membrane protein</topology>
    </subcellularLocation>
</comment>
<evidence type="ECO:0000313" key="12">
    <source>
        <dbReference type="EMBL" id="NBG67148.1"/>
    </source>
</evidence>
<accession>A0A6N9NKC2</accession>
<dbReference type="InterPro" id="IPR037066">
    <property type="entry name" value="Plug_dom_sf"/>
</dbReference>
<keyword evidence="9" id="KW-0998">Cell outer membrane</keyword>
<evidence type="ECO:0000259" key="11">
    <source>
        <dbReference type="Pfam" id="PF00593"/>
    </source>
</evidence>
<sequence length="782" mass="87520">MKLIALFLFNAVIGLNTAFTQTPTQTLRGRIVDIDSKSAIPFASVVIDNSDPMIGVTSDIDGNFKIENVPVGRVTLKISSIGYELVTIPNVLLISGKETVLSIDMKESFTQLEEVEIRANKRNESSNEMALLSSKQLSIEESKRHAGAISDPARLVSSFAGVSNEGSGNNDIIVRGNNPRFIQWRLEGIEIPNPNHFAIEGLTGGPINALNSQMLDNSEFYSGAFAPEYGNALSGIFDMKLRKGNDEQQEYSFSVGVLGIDFTAEGPMGKKGTDSYLFNYRYSTLSLLDDAGVVDFGGVPKYQDLSYKVFVSTKKAGHFTFFGLGGVSKISFVTEDEDNEDLILEDGAQKSMLGVSGIKHFIPFGDKTYLKSTVSFGYNSSELIEKRPYRDEALKEFYNAELNNQTYRAVSTLHHKFNAKHKIQVGLSNAFNQFDFENEFFSVSEEQYRIGQANNGSANFSQGFISWQWRVTELLTAVSGVHFSKSSLNRKVAGEPRLALKYQLNETQNLNAGFGLHSKMSSLPNHYAIVYQEDGSYTTPNKDLELMQAAHYVLGYENTLTPNLFFKAEAYYQHLYNIPVGVAPASQYSLINQDDIFVDKALVNEGEGRNIGIELTLERYFSKQYYFLITTSIYDSKYKARTGGWKESRYNGNYVGNILFGKEFTVGQKESTDKTISVNSRVTLLGGRRYTPINLEESIQQDKEVLYEELSFSKKADDVLYLNLAASYRINKPKLSHEIKLDIQNITNNQTAIDYYYNSIRDEIGEISQLAILPVLSYTINF</sequence>
<reference evidence="12 13" key="1">
    <citation type="submission" date="2019-12" db="EMBL/GenBank/DDBJ databases">
        <authorList>
            <person name="Zhao J."/>
        </authorList>
    </citation>
    <scope>NUCLEOTIDE SEQUENCE [LARGE SCALE GENOMIC DNA]</scope>
    <source>
        <strain evidence="12 13">S-15</strain>
    </source>
</reference>
<dbReference type="GO" id="GO:0044718">
    <property type="term" value="P:siderophore transmembrane transport"/>
    <property type="evidence" value="ECO:0007669"/>
    <property type="project" value="TreeGrafter"/>
</dbReference>
<dbReference type="Gene3D" id="2.60.40.1120">
    <property type="entry name" value="Carboxypeptidase-like, regulatory domain"/>
    <property type="match status" value="1"/>
</dbReference>
<protein>
    <submittedName>
        <fullName evidence="12">TonB-dependent receptor plug domain-containing protein</fullName>
    </submittedName>
</protein>
<evidence type="ECO:0000256" key="3">
    <source>
        <dbReference type="ARBA" id="ARBA00022452"/>
    </source>
</evidence>
<evidence type="ECO:0000256" key="8">
    <source>
        <dbReference type="ARBA" id="ARBA00023170"/>
    </source>
</evidence>
<dbReference type="PANTHER" id="PTHR30069">
    <property type="entry name" value="TONB-DEPENDENT OUTER MEMBRANE RECEPTOR"/>
    <property type="match status" value="1"/>
</dbReference>
<dbReference type="PANTHER" id="PTHR30069:SF29">
    <property type="entry name" value="HEMOGLOBIN AND HEMOGLOBIN-HAPTOGLOBIN-BINDING PROTEIN 1-RELATED"/>
    <property type="match status" value="1"/>
</dbReference>
<evidence type="ECO:0000256" key="7">
    <source>
        <dbReference type="ARBA" id="ARBA00023136"/>
    </source>
</evidence>
<evidence type="ECO:0000313" key="13">
    <source>
        <dbReference type="Proteomes" id="UP000470771"/>
    </source>
</evidence>
<evidence type="ECO:0000256" key="6">
    <source>
        <dbReference type="ARBA" id="ARBA00023077"/>
    </source>
</evidence>
<dbReference type="Gene3D" id="2.40.170.20">
    <property type="entry name" value="TonB-dependent receptor, beta-barrel domain"/>
    <property type="match status" value="1"/>
</dbReference>
<gene>
    <name evidence="12" type="ORF">GQN54_13545</name>
</gene>
<evidence type="ECO:0000256" key="5">
    <source>
        <dbReference type="ARBA" id="ARBA00022729"/>
    </source>
</evidence>
<keyword evidence="13" id="KW-1185">Reference proteome</keyword>
<feature type="domain" description="TonB-dependent receptor-like beta-barrel" evidence="11">
    <location>
        <begin position="372"/>
        <end position="746"/>
    </location>
</feature>
<name>A0A6N9NKC2_9FLAO</name>
<dbReference type="Pfam" id="PF00593">
    <property type="entry name" value="TonB_dep_Rec_b-barrel"/>
    <property type="match status" value="1"/>
</dbReference>
<dbReference type="InterPro" id="IPR008969">
    <property type="entry name" value="CarboxyPept-like_regulatory"/>
</dbReference>
<keyword evidence="5 10" id="KW-0732">Signal</keyword>
<dbReference type="Pfam" id="PF13620">
    <property type="entry name" value="CarboxypepD_reg"/>
    <property type="match status" value="1"/>
</dbReference>
<dbReference type="EMBL" id="WWNE01000012">
    <property type="protein sequence ID" value="NBG67148.1"/>
    <property type="molecule type" value="Genomic_DNA"/>
</dbReference>
<dbReference type="GO" id="GO:0015344">
    <property type="term" value="F:siderophore uptake transmembrane transporter activity"/>
    <property type="evidence" value="ECO:0007669"/>
    <property type="project" value="TreeGrafter"/>
</dbReference>
<evidence type="ECO:0000256" key="10">
    <source>
        <dbReference type="SAM" id="SignalP"/>
    </source>
</evidence>
<dbReference type="AlphaFoldDB" id="A0A6N9NKC2"/>
<proteinExistence type="predicted"/>
<evidence type="ECO:0000256" key="1">
    <source>
        <dbReference type="ARBA" id="ARBA00004571"/>
    </source>
</evidence>